<sequence length="71" mass="8113">MYNLFGDFLASSGMDHTIKVCSLCTPVMKYAIFFNSKTFVVFSCCSLDGTQWRCTILYCQQAKYTATLWIV</sequence>
<reference evidence="1 2" key="2">
    <citation type="submission" date="2017-09" db="EMBL/GenBank/DDBJ databases">
        <title>Extensive intraspecific genome diversity in a model arbuscular mycorrhizal fungus.</title>
        <authorList>
            <person name="Chen E.C."/>
            <person name="Morin E."/>
            <person name="Beaudet D."/>
            <person name="Noel J."/>
            <person name="Ndikumana S."/>
            <person name="Charron P."/>
            <person name="St-Onge C."/>
            <person name="Giorgi J."/>
            <person name="Grigoriev I.V."/>
            <person name="Roux C."/>
            <person name="Martin F.M."/>
            <person name="Corradi N."/>
        </authorList>
    </citation>
    <scope>NUCLEOTIDE SEQUENCE [LARGE SCALE GENOMIC DNA]</scope>
    <source>
        <strain evidence="1 2">A5</strain>
    </source>
</reference>
<gene>
    <name evidence="1" type="ORF">RhiirA5_17582</name>
</gene>
<protein>
    <submittedName>
        <fullName evidence="1">Uncharacterized protein</fullName>
    </submittedName>
</protein>
<proteinExistence type="predicted"/>
<dbReference type="Proteomes" id="UP000232722">
    <property type="component" value="Unassembled WGS sequence"/>
</dbReference>
<reference evidence="1 2" key="1">
    <citation type="submission" date="2016-04" db="EMBL/GenBank/DDBJ databases">
        <title>Genome analyses suggest a sexual origin of heterokaryosis in a supposedly ancient asexual fungus.</title>
        <authorList>
            <person name="Ropars J."/>
            <person name="Sedzielewska K."/>
            <person name="Noel J."/>
            <person name="Charron P."/>
            <person name="Farinelli L."/>
            <person name="Marton T."/>
            <person name="Kruger M."/>
            <person name="Pelin A."/>
            <person name="Brachmann A."/>
            <person name="Corradi N."/>
        </authorList>
    </citation>
    <scope>NUCLEOTIDE SEQUENCE [LARGE SCALE GENOMIC DNA]</scope>
    <source>
        <strain evidence="1 2">A5</strain>
    </source>
</reference>
<accession>A0A2N0P9S4</accession>
<name>A0A2N0P9S4_9GLOM</name>
<dbReference type="EMBL" id="LLXJ01001161">
    <property type="protein sequence ID" value="PKC03569.1"/>
    <property type="molecule type" value="Genomic_DNA"/>
</dbReference>
<comment type="caution">
    <text evidence="1">The sequence shown here is derived from an EMBL/GenBank/DDBJ whole genome shotgun (WGS) entry which is preliminary data.</text>
</comment>
<evidence type="ECO:0000313" key="1">
    <source>
        <dbReference type="EMBL" id="PKC03569.1"/>
    </source>
</evidence>
<dbReference type="AlphaFoldDB" id="A0A2N0P9S4"/>
<evidence type="ECO:0000313" key="2">
    <source>
        <dbReference type="Proteomes" id="UP000232722"/>
    </source>
</evidence>
<organism evidence="1 2">
    <name type="scientific">Rhizophagus irregularis</name>
    <dbReference type="NCBI Taxonomy" id="588596"/>
    <lineage>
        <taxon>Eukaryota</taxon>
        <taxon>Fungi</taxon>
        <taxon>Fungi incertae sedis</taxon>
        <taxon>Mucoromycota</taxon>
        <taxon>Glomeromycotina</taxon>
        <taxon>Glomeromycetes</taxon>
        <taxon>Glomerales</taxon>
        <taxon>Glomeraceae</taxon>
        <taxon>Rhizophagus</taxon>
    </lineage>
</organism>